<keyword evidence="1" id="KW-0812">Transmembrane</keyword>
<evidence type="ECO:0000256" key="1">
    <source>
        <dbReference type="SAM" id="Phobius"/>
    </source>
</evidence>
<keyword evidence="1" id="KW-1133">Transmembrane helix</keyword>
<comment type="caution">
    <text evidence="2">The sequence shown here is derived from an EMBL/GenBank/DDBJ whole genome shotgun (WGS) entry which is preliminary data.</text>
</comment>
<proteinExistence type="predicted"/>
<gene>
    <name evidence="2" type="ORF">Afil01_06860</name>
</gene>
<evidence type="ECO:0000313" key="2">
    <source>
        <dbReference type="EMBL" id="GLZ75879.1"/>
    </source>
</evidence>
<dbReference type="AlphaFoldDB" id="A0A9W6SI28"/>
<reference evidence="2" key="1">
    <citation type="submission" date="2023-03" db="EMBL/GenBank/DDBJ databases">
        <title>Actinorhabdospora filicis NBRC 111898.</title>
        <authorList>
            <person name="Ichikawa N."/>
            <person name="Sato H."/>
            <person name="Tonouchi N."/>
        </authorList>
    </citation>
    <scope>NUCLEOTIDE SEQUENCE</scope>
    <source>
        <strain evidence="2">NBRC 111898</strain>
    </source>
</reference>
<dbReference type="Proteomes" id="UP001165079">
    <property type="component" value="Unassembled WGS sequence"/>
</dbReference>
<protein>
    <recommendedName>
        <fullName evidence="4">DUF4190 domain-containing protein</fullName>
    </recommendedName>
</protein>
<dbReference type="RefSeq" id="WP_285661097.1">
    <property type="nucleotide sequence ID" value="NZ_BSTX01000001.1"/>
</dbReference>
<keyword evidence="1" id="KW-0472">Membrane</keyword>
<keyword evidence="3" id="KW-1185">Reference proteome</keyword>
<evidence type="ECO:0008006" key="4">
    <source>
        <dbReference type="Google" id="ProtNLM"/>
    </source>
</evidence>
<feature type="transmembrane region" description="Helical" evidence="1">
    <location>
        <begin position="79"/>
        <end position="102"/>
    </location>
</feature>
<name>A0A9W6SI28_9ACTN</name>
<accession>A0A9W6SI28</accession>
<organism evidence="2 3">
    <name type="scientific">Actinorhabdospora filicis</name>
    <dbReference type="NCBI Taxonomy" id="1785913"/>
    <lineage>
        <taxon>Bacteria</taxon>
        <taxon>Bacillati</taxon>
        <taxon>Actinomycetota</taxon>
        <taxon>Actinomycetes</taxon>
        <taxon>Micromonosporales</taxon>
        <taxon>Micromonosporaceae</taxon>
        <taxon>Actinorhabdospora</taxon>
    </lineage>
</organism>
<evidence type="ECO:0000313" key="3">
    <source>
        <dbReference type="Proteomes" id="UP001165079"/>
    </source>
</evidence>
<feature type="transmembrane region" description="Helical" evidence="1">
    <location>
        <begin position="34"/>
        <end position="67"/>
    </location>
</feature>
<sequence>MAYTPPTQSVPPPAPQPAAPFVPPKNGLGLTALILGIIGVLFGLIPITFFIAGTLGVIALIFGIVGIRRAVRKTATNKAVAIIGTVLAVAALGLSVVGVVIVNKVVDDVSNVLDNNDGAKDVSIAAIEKGEFGSFDATVTVENSAGNARNYWIDVQFLDDKGTVVDSTSVLINHIAPGQTATDVATVFPKTGTPVTAKVVKAQVTELG</sequence>
<dbReference type="EMBL" id="BSTX01000001">
    <property type="protein sequence ID" value="GLZ75879.1"/>
    <property type="molecule type" value="Genomic_DNA"/>
</dbReference>